<reference evidence="1 2" key="1">
    <citation type="submission" date="2020-01" db="EMBL/GenBank/DDBJ databases">
        <title>Sphingomonas sp. C33 whole genome sequece.</title>
        <authorList>
            <person name="Park C."/>
        </authorList>
    </citation>
    <scope>NUCLEOTIDE SEQUENCE [LARGE SCALE GENOMIC DNA]</scope>
    <source>
        <strain evidence="1 2">C33</strain>
    </source>
</reference>
<sequence length="125" mass="13316">MQWRLGLLILTAALAGGCTFVRIEDGSGVRRHAHLGPVADPAAPGLIVSRTEVLGLGWASGGLVLGWAREHAVRGRGVDDCRVVIFRLPADPAEARQWRELIAGRPDICVATDEKTLGEQGDATQ</sequence>
<accession>A0A7Z2NY78</accession>
<proteinExistence type="predicted"/>
<dbReference type="EMBL" id="CP047895">
    <property type="protein sequence ID" value="QHL91459.1"/>
    <property type="molecule type" value="Genomic_DNA"/>
</dbReference>
<dbReference type="RefSeq" id="WP_160593438.1">
    <property type="nucleotide sequence ID" value="NZ_CP047895.1"/>
</dbReference>
<dbReference type="PROSITE" id="PS51257">
    <property type="entry name" value="PROKAR_LIPOPROTEIN"/>
    <property type="match status" value="1"/>
</dbReference>
<evidence type="ECO:0008006" key="3">
    <source>
        <dbReference type="Google" id="ProtNLM"/>
    </source>
</evidence>
<protein>
    <recommendedName>
        <fullName evidence="3">Lipoprotein</fullName>
    </recommendedName>
</protein>
<dbReference type="Proteomes" id="UP000464468">
    <property type="component" value="Chromosome"/>
</dbReference>
<name>A0A7Z2NY78_9SPHN</name>
<evidence type="ECO:0000313" key="1">
    <source>
        <dbReference type="EMBL" id="QHL91459.1"/>
    </source>
</evidence>
<organism evidence="1 2">
    <name type="scientific">Sphingomonas changnyeongensis</name>
    <dbReference type="NCBI Taxonomy" id="2698679"/>
    <lineage>
        <taxon>Bacteria</taxon>
        <taxon>Pseudomonadati</taxon>
        <taxon>Pseudomonadota</taxon>
        <taxon>Alphaproteobacteria</taxon>
        <taxon>Sphingomonadales</taxon>
        <taxon>Sphingomonadaceae</taxon>
        <taxon>Sphingomonas</taxon>
    </lineage>
</organism>
<keyword evidence="2" id="KW-1185">Reference proteome</keyword>
<dbReference type="KEGG" id="schy:GVO57_12380"/>
<gene>
    <name evidence="1" type="ORF">GVO57_12380</name>
</gene>
<evidence type="ECO:0000313" key="2">
    <source>
        <dbReference type="Proteomes" id="UP000464468"/>
    </source>
</evidence>
<dbReference type="AlphaFoldDB" id="A0A7Z2NY78"/>